<sequence>MEVSIEKNGSLEFVLKFRKSKQEWCHFISAKEGFSKILEVLKFGLEDTF</sequence>
<proteinExistence type="predicted"/>
<organism evidence="1 2">
    <name type="scientific">Leptospira alexanderi serovar Manhao 3 str. L 60</name>
    <dbReference type="NCBI Taxonomy" id="1049759"/>
    <lineage>
        <taxon>Bacteria</taxon>
        <taxon>Pseudomonadati</taxon>
        <taxon>Spirochaetota</taxon>
        <taxon>Spirochaetia</taxon>
        <taxon>Leptospirales</taxon>
        <taxon>Leptospiraceae</taxon>
        <taxon>Leptospira</taxon>
    </lineage>
</organism>
<accession>V6HYP8</accession>
<keyword evidence="2" id="KW-1185">Reference proteome</keyword>
<evidence type="ECO:0000313" key="2">
    <source>
        <dbReference type="Proteomes" id="UP000018747"/>
    </source>
</evidence>
<comment type="caution">
    <text evidence="1">The sequence shown here is derived from an EMBL/GenBank/DDBJ whole genome shotgun (WGS) entry which is preliminary data.</text>
</comment>
<name>V6HYP8_9LEPT</name>
<protein>
    <submittedName>
        <fullName evidence="1">Uncharacterized protein</fullName>
    </submittedName>
</protein>
<dbReference type="AlphaFoldDB" id="V6HYP8"/>
<gene>
    <name evidence="1" type="ORF">LEP1GSC062_3354</name>
</gene>
<evidence type="ECO:0000313" key="1">
    <source>
        <dbReference type="EMBL" id="EQA62636.1"/>
    </source>
</evidence>
<reference evidence="1" key="1">
    <citation type="submission" date="2013-05" db="EMBL/GenBank/DDBJ databases">
        <authorList>
            <person name="Harkins D.M."/>
            <person name="Durkin A.S."/>
            <person name="Brinkac L.M."/>
            <person name="Haft D.H."/>
            <person name="Selengut J.D."/>
            <person name="Sanka R."/>
            <person name="DePew J."/>
            <person name="Purushe J."/>
            <person name="Hartskeerl R.A."/>
            <person name="Ahmed A."/>
            <person name="van der Linden H."/>
            <person name="Goris M.G.A."/>
            <person name="Vinetz J.M."/>
            <person name="Sutton G.G."/>
            <person name="Nierman W.C."/>
            <person name="Fouts D.E."/>
        </authorList>
    </citation>
    <scope>NUCLEOTIDE SEQUENCE [LARGE SCALE GENOMIC DNA]</scope>
    <source>
        <strain evidence="1">L 60</strain>
    </source>
</reference>
<dbReference type="EMBL" id="AHMT02000030">
    <property type="protein sequence ID" value="EQA62636.1"/>
    <property type="molecule type" value="Genomic_DNA"/>
</dbReference>
<dbReference type="Proteomes" id="UP000018747">
    <property type="component" value="Unassembled WGS sequence"/>
</dbReference>